<evidence type="ECO:0000313" key="2">
    <source>
        <dbReference type="EMBL" id="KAK5601952.1"/>
    </source>
</evidence>
<dbReference type="AlphaFoldDB" id="A0AAV9R0Q8"/>
<evidence type="ECO:0000256" key="1">
    <source>
        <dbReference type="PROSITE-ProRule" id="PRU10141"/>
    </source>
</evidence>
<evidence type="ECO:0000313" key="3">
    <source>
        <dbReference type="Proteomes" id="UP001311232"/>
    </source>
</evidence>
<dbReference type="SUPFAM" id="SSF56112">
    <property type="entry name" value="Protein kinase-like (PK-like)"/>
    <property type="match status" value="1"/>
</dbReference>
<dbReference type="GO" id="GO:0005524">
    <property type="term" value="F:ATP binding"/>
    <property type="evidence" value="ECO:0007669"/>
    <property type="project" value="UniProtKB-UniRule"/>
</dbReference>
<dbReference type="EMBL" id="JAHHUM010002638">
    <property type="protein sequence ID" value="KAK5601952.1"/>
    <property type="molecule type" value="Genomic_DNA"/>
</dbReference>
<dbReference type="Proteomes" id="UP001311232">
    <property type="component" value="Unassembled WGS sequence"/>
</dbReference>
<gene>
    <name evidence="2" type="ORF">CRENBAI_018593</name>
</gene>
<accession>A0AAV9R0Q8</accession>
<protein>
    <recommendedName>
        <fullName evidence="4">Protein kinase domain-containing protein</fullName>
    </recommendedName>
</protein>
<dbReference type="InterPro" id="IPR017441">
    <property type="entry name" value="Protein_kinase_ATP_BS"/>
</dbReference>
<dbReference type="InterPro" id="IPR011009">
    <property type="entry name" value="Kinase-like_dom_sf"/>
</dbReference>
<organism evidence="2 3">
    <name type="scientific">Crenichthys baileyi</name>
    <name type="common">White River springfish</name>
    <dbReference type="NCBI Taxonomy" id="28760"/>
    <lineage>
        <taxon>Eukaryota</taxon>
        <taxon>Metazoa</taxon>
        <taxon>Chordata</taxon>
        <taxon>Craniata</taxon>
        <taxon>Vertebrata</taxon>
        <taxon>Euteleostomi</taxon>
        <taxon>Actinopterygii</taxon>
        <taxon>Neopterygii</taxon>
        <taxon>Teleostei</taxon>
        <taxon>Neoteleostei</taxon>
        <taxon>Acanthomorphata</taxon>
        <taxon>Ovalentaria</taxon>
        <taxon>Atherinomorphae</taxon>
        <taxon>Cyprinodontiformes</taxon>
        <taxon>Goodeidae</taxon>
        <taxon>Crenichthys</taxon>
    </lineage>
</organism>
<reference evidence="2 3" key="1">
    <citation type="submission" date="2021-06" db="EMBL/GenBank/DDBJ databases">
        <authorList>
            <person name="Palmer J.M."/>
        </authorList>
    </citation>
    <scope>NUCLEOTIDE SEQUENCE [LARGE SCALE GENOMIC DNA]</scope>
    <source>
        <strain evidence="2 3">MEX-2019</strain>
        <tissue evidence="2">Muscle</tissue>
    </source>
</reference>
<proteinExistence type="predicted"/>
<keyword evidence="3" id="KW-1185">Reference proteome</keyword>
<evidence type="ECO:0008006" key="4">
    <source>
        <dbReference type="Google" id="ProtNLM"/>
    </source>
</evidence>
<dbReference type="Gene3D" id="3.30.200.20">
    <property type="entry name" value="Phosphorylase Kinase, domain 1"/>
    <property type="match status" value="1"/>
</dbReference>
<comment type="caution">
    <text evidence="2">The sequence shown here is derived from an EMBL/GenBank/DDBJ whole genome shotgun (WGS) entry which is preliminary data.</text>
</comment>
<feature type="binding site" evidence="1">
    <location>
        <position position="146"/>
    </location>
    <ligand>
        <name>ATP</name>
        <dbReference type="ChEBI" id="CHEBI:30616"/>
    </ligand>
</feature>
<keyword evidence="1" id="KW-0067">ATP-binding</keyword>
<sequence>MEKLSSAFNPSLREQRAAIVRPPGSIHGLRVLLREPERQAVGTCGFSRMQMPCSLTTRPPLPQGRTNCGISCGTDGRTDLTPCLHRLHHHHPQRKTTRSPLTLAMATVISTRFSDEYQLYEELGKGAFSVVRRCVKVLSGQEYAAKIINTKKLSARDSQRGEVRYAPTSVLSRVTEPALFPQMVASFSTASLAQGCA</sequence>
<keyword evidence="1" id="KW-0547">Nucleotide-binding</keyword>
<dbReference type="PROSITE" id="PS00107">
    <property type="entry name" value="PROTEIN_KINASE_ATP"/>
    <property type="match status" value="1"/>
</dbReference>
<name>A0AAV9R0Q8_9TELE</name>